<dbReference type="PROSITE" id="PS51450">
    <property type="entry name" value="LRR"/>
    <property type="match status" value="1"/>
</dbReference>
<evidence type="ECO:0000256" key="2">
    <source>
        <dbReference type="ARBA" id="ARBA00022737"/>
    </source>
</evidence>
<dbReference type="GO" id="GO:0005737">
    <property type="term" value="C:cytoplasm"/>
    <property type="evidence" value="ECO:0007669"/>
    <property type="project" value="TreeGrafter"/>
</dbReference>
<comment type="caution">
    <text evidence="4">The sequence shown here is derived from an EMBL/GenBank/DDBJ whole genome shotgun (WGS) entry which is preliminary data.</text>
</comment>
<dbReference type="PANTHER" id="PTHR48051:SF42">
    <property type="entry name" value="LEUCINE-RICH REPEAT-CONTAINING PROTEIN 18-LIKE"/>
    <property type="match status" value="1"/>
</dbReference>
<evidence type="ECO:0008006" key="6">
    <source>
        <dbReference type="Google" id="ProtNLM"/>
    </source>
</evidence>
<evidence type="ECO:0000313" key="4">
    <source>
        <dbReference type="EMBL" id="KAJ8361383.1"/>
    </source>
</evidence>
<dbReference type="SMART" id="SM00369">
    <property type="entry name" value="LRR_TYP"/>
    <property type="match status" value="2"/>
</dbReference>
<dbReference type="SUPFAM" id="SSF52075">
    <property type="entry name" value="Outer arm dynein light chain 1"/>
    <property type="match status" value="1"/>
</dbReference>
<reference evidence="4" key="1">
    <citation type="journal article" date="2023" name="Science">
        <title>Genome structures resolve the early diversification of teleost fishes.</title>
        <authorList>
            <person name="Parey E."/>
            <person name="Louis A."/>
            <person name="Montfort J."/>
            <person name="Bouchez O."/>
            <person name="Roques C."/>
            <person name="Iampietro C."/>
            <person name="Lluch J."/>
            <person name="Castinel A."/>
            <person name="Donnadieu C."/>
            <person name="Desvignes T."/>
            <person name="Floi Bucao C."/>
            <person name="Jouanno E."/>
            <person name="Wen M."/>
            <person name="Mejri S."/>
            <person name="Dirks R."/>
            <person name="Jansen H."/>
            <person name="Henkel C."/>
            <person name="Chen W.J."/>
            <person name="Zahm M."/>
            <person name="Cabau C."/>
            <person name="Klopp C."/>
            <person name="Thompson A.W."/>
            <person name="Robinson-Rechavi M."/>
            <person name="Braasch I."/>
            <person name="Lecointre G."/>
            <person name="Bobe J."/>
            <person name="Postlethwait J.H."/>
            <person name="Berthelot C."/>
            <person name="Roest Crollius H."/>
            <person name="Guiguen Y."/>
        </authorList>
    </citation>
    <scope>NUCLEOTIDE SEQUENCE</scope>
    <source>
        <strain evidence="4">WJC10195</strain>
    </source>
</reference>
<keyword evidence="5" id="KW-1185">Reference proteome</keyword>
<dbReference type="EMBL" id="JAINUF010000005">
    <property type="protein sequence ID" value="KAJ8361383.1"/>
    <property type="molecule type" value="Genomic_DNA"/>
</dbReference>
<dbReference type="InterPro" id="IPR032675">
    <property type="entry name" value="LRR_dom_sf"/>
</dbReference>
<name>A0A9Q1J149_SYNKA</name>
<dbReference type="AlphaFoldDB" id="A0A9Q1J149"/>
<dbReference type="InterPro" id="IPR050216">
    <property type="entry name" value="LRR_domain-containing"/>
</dbReference>
<feature type="region of interest" description="Disordered" evidence="3">
    <location>
        <begin position="111"/>
        <end position="218"/>
    </location>
</feature>
<keyword evidence="1" id="KW-0433">Leucine-rich repeat</keyword>
<organism evidence="4 5">
    <name type="scientific">Synaphobranchus kaupii</name>
    <name type="common">Kaup's arrowtooth eel</name>
    <dbReference type="NCBI Taxonomy" id="118154"/>
    <lineage>
        <taxon>Eukaryota</taxon>
        <taxon>Metazoa</taxon>
        <taxon>Chordata</taxon>
        <taxon>Craniata</taxon>
        <taxon>Vertebrata</taxon>
        <taxon>Euteleostomi</taxon>
        <taxon>Actinopterygii</taxon>
        <taxon>Neopterygii</taxon>
        <taxon>Teleostei</taxon>
        <taxon>Anguilliformes</taxon>
        <taxon>Synaphobranchidae</taxon>
        <taxon>Synaphobranchus</taxon>
    </lineage>
</organism>
<dbReference type="Gene3D" id="3.80.10.10">
    <property type="entry name" value="Ribonuclease Inhibitor"/>
    <property type="match status" value="1"/>
</dbReference>
<dbReference type="Pfam" id="PF13855">
    <property type="entry name" value="LRR_8"/>
    <property type="match status" value="1"/>
</dbReference>
<gene>
    <name evidence="4" type="ORF">SKAU_G00179080</name>
</gene>
<evidence type="ECO:0000256" key="1">
    <source>
        <dbReference type="ARBA" id="ARBA00022614"/>
    </source>
</evidence>
<proteinExistence type="predicted"/>
<dbReference type="PANTHER" id="PTHR48051">
    <property type="match status" value="1"/>
</dbReference>
<accession>A0A9Q1J149</accession>
<dbReference type="InterPro" id="IPR003591">
    <property type="entry name" value="Leu-rich_rpt_typical-subtyp"/>
</dbReference>
<protein>
    <recommendedName>
        <fullName evidence="6">Leucine rich repeat containing 18</fullName>
    </recommendedName>
</protein>
<dbReference type="Proteomes" id="UP001152622">
    <property type="component" value="Chromosome 5"/>
</dbReference>
<evidence type="ECO:0000256" key="3">
    <source>
        <dbReference type="SAM" id="MobiDB-lite"/>
    </source>
</evidence>
<feature type="compositionally biased region" description="Low complexity" evidence="3">
    <location>
        <begin position="195"/>
        <end position="204"/>
    </location>
</feature>
<feature type="compositionally biased region" description="Basic residues" evidence="3">
    <location>
        <begin position="139"/>
        <end position="160"/>
    </location>
</feature>
<dbReference type="InterPro" id="IPR001611">
    <property type="entry name" value="Leu-rich_rpt"/>
</dbReference>
<keyword evidence="2" id="KW-0677">Repeat</keyword>
<evidence type="ECO:0000313" key="5">
    <source>
        <dbReference type="Proteomes" id="UP001152622"/>
    </source>
</evidence>
<dbReference type="OrthoDB" id="676979at2759"/>
<sequence>MAVGKKKGAAKVRITLKVAKSAVKVTADGKRRLDLSKRGIDTFPKCLLKLADVDELDLSRNLLQKIPESIECFVNLRRLDLHSNRIERLPEAVGKLQNLRHLDVCDNRLGPGVPLGDRRPVGPTFTQLGPEPHRDAPAHVRRALRAPRARPLRQPPHRAARGSPEPSAPPQTQRPAQPLRRPGRRGRPRPPDGRPVPAGRARPVPGLPQEEQGRGGRG</sequence>